<evidence type="ECO:0000256" key="7">
    <source>
        <dbReference type="ARBA" id="ARBA00022918"/>
    </source>
</evidence>
<reference evidence="12 13" key="1">
    <citation type="submission" date="2022-01" db="EMBL/GenBank/DDBJ databases">
        <title>A chromosomal length assembly of Cordylochernes scorpioides.</title>
        <authorList>
            <person name="Zeh D."/>
            <person name="Zeh J."/>
        </authorList>
    </citation>
    <scope>NUCLEOTIDE SEQUENCE [LARGE SCALE GENOMIC DNA]</scope>
    <source>
        <strain evidence="12">IN4F17</strain>
        <tissue evidence="12">Whole Body</tissue>
    </source>
</reference>
<feature type="compositionally biased region" description="Polar residues" evidence="10">
    <location>
        <begin position="295"/>
        <end position="307"/>
    </location>
</feature>
<name>A0ABY6K3V3_9ARAC</name>
<keyword evidence="8" id="KW-0239">DNA-directed DNA polymerase</keyword>
<feature type="domain" description="Integrase catalytic" evidence="11">
    <location>
        <begin position="38"/>
        <end position="216"/>
    </location>
</feature>
<dbReference type="Pfam" id="PF25597">
    <property type="entry name" value="SH3_retrovirus"/>
    <property type="match status" value="1"/>
</dbReference>
<keyword evidence="8" id="KW-0808">Transferase</keyword>
<evidence type="ECO:0000256" key="1">
    <source>
        <dbReference type="ARBA" id="ARBA00022722"/>
    </source>
</evidence>
<dbReference type="InterPro" id="IPR012337">
    <property type="entry name" value="RNaseH-like_sf"/>
</dbReference>
<dbReference type="PANTHER" id="PTHR42648:SF11">
    <property type="entry name" value="TRANSPOSON TY4-P GAG-POL POLYPROTEIN"/>
    <property type="match status" value="1"/>
</dbReference>
<dbReference type="InterPro" id="IPR036397">
    <property type="entry name" value="RNaseH_sf"/>
</dbReference>
<organism evidence="12 13">
    <name type="scientific">Cordylochernes scorpioides</name>
    <dbReference type="NCBI Taxonomy" id="51811"/>
    <lineage>
        <taxon>Eukaryota</taxon>
        <taxon>Metazoa</taxon>
        <taxon>Ecdysozoa</taxon>
        <taxon>Arthropoda</taxon>
        <taxon>Chelicerata</taxon>
        <taxon>Arachnida</taxon>
        <taxon>Pseudoscorpiones</taxon>
        <taxon>Cheliferoidea</taxon>
        <taxon>Chernetidae</taxon>
        <taxon>Cordylochernes</taxon>
    </lineage>
</organism>
<evidence type="ECO:0000256" key="10">
    <source>
        <dbReference type="SAM" id="MobiDB-lite"/>
    </source>
</evidence>
<dbReference type="InterPro" id="IPR039537">
    <property type="entry name" value="Retrotran_Ty1/copia-like"/>
</dbReference>
<keyword evidence="1" id="KW-0540">Nuclease</keyword>
<accession>A0ABY6K3V3</accession>
<protein>
    <recommendedName>
        <fullName evidence="11">Integrase catalytic domain-containing protein</fullName>
    </recommendedName>
</protein>
<evidence type="ECO:0000256" key="5">
    <source>
        <dbReference type="ARBA" id="ARBA00022842"/>
    </source>
</evidence>
<dbReference type="Gene3D" id="3.30.420.10">
    <property type="entry name" value="Ribonuclease H-like superfamily/Ribonuclease H"/>
    <property type="match status" value="1"/>
</dbReference>
<keyword evidence="9" id="KW-0233">DNA recombination</keyword>
<evidence type="ECO:0000256" key="4">
    <source>
        <dbReference type="ARBA" id="ARBA00022801"/>
    </source>
</evidence>
<sequence>MHINYDTIVDMMKREVVIGLNCQAGKPDKCSDCMIGKSTKRPFLNLRSTKETQTLALVHCDLMGPFNIESWGGSRFVLTIIDDASRYTRVYFLKRKGDTLEKFKEWMKEAENQTGFCLKRIHTDNGLEFCSSPWDIFTKAHGIVHERTMVYTPEQNGVAERMNRTLLNLVRSTVNSCNLPTASWAELTNTAAYLRNRVTNRHNEEKTPFELWFGKIPALQHLRAIGCETFVHVPKQRRNSKLQPRATKGILVGYSLQGRGGIDQLSETLPENLRSHPMTLRSHGKTAESPEEDNSGGQINATSAEDNNPTYEEAIELFYTPSAENPADFLTKLLARSQHEKYCRALMDHRDKRPAEVFPGGDMLDTERRYSSITLDRKDDVGTPPPTDCNYHQEAAADSVVDSEVEITEAATTAGKKATASLNVPNLPVVVDVAVDRAVMEAATTPATTAEKLATEENQRKSKKARYTCGEFGHKKDDCPKSGTQESGDEEESSDNKEEETPQKRKQAEDSEEEEVEAEEPPKKKSKKPKSKKKEEDCYLTLQAYKTMPLESARSREMRRPPLRHQPGSQGDARMTRNKRPRRIALHQRPHLQEMEGCRGTTKTRIQRRASLQCQPCIQDMEGQSRYLEGSLEVYGEKCMDIKNVRKWCREFNEGRINVHDEQRSGRPSLPESTVARINEMVRANRRITLEEIEDGLNEDCSHFSVHKIVSETLSYRKVSARWVDKWLKEAAGEWYNTGITKLVDRMKKVIEHQGDYVEK</sequence>
<gene>
    <name evidence="12" type="ORF">LAZ67_2004213</name>
</gene>
<evidence type="ECO:0000256" key="2">
    <source>
        <dbReference type="ARBA" id="ARBA00022723"/>
    </source>
</evidence>
<proteinExistence type="predicted"/>
<dbReference type="PANTHER" id="PTHR42648">
    <property type="entry name" value="TRANSPOSASE, PUTATIVE-RELATED"/>
    <property type="match status" value="1"/>
</dbReference>
<keyword evidence="8" id="KW-0548">Nucleotidyltransferase</keyword>
<evidence type="ECO:0000313" key="12">
    <source>
        <dbReference type="EMBL" id="UYV63483.1"/>
    </source>
</evidence>
<dbReference type="EMBL" id="CP092864">
    <property type="protein sequence ID" value="UYV63483.1"/>
    <property type="molecule type" value="Genomic_DNA"/>
</dbReference>
<keyword evidence="13" id="KW-1185">Reference proteome</keyword>
<evidence type="ECO:0000313" key="13">
    <source>
        <dbReference type="Proteomes" id="UP001235939"/>
    </source>
</evidence>
<keyword evidence="7" id="KW-0695">RNA-directed DNA polymerase</keyword>
<keyword evidence="5" id="KW-0460">Magnesium</keyword>
<dbReference type="InterPro" id="IPR001584">
    <property type="entry name" value="Integrase_cat-core"/>
</dbReference>
<dbReference type="SUPFAM" id="SSF53098">
    <property type="entry name" value="Ribonuclease H-like"/>
    <property type="match status" value="1"/>
</dbReference>
<keyword evidence="3" id="KW-0255">Endonuclease</keyword>
<evidence type="ECO:0000256" key="3">
    <source>
        <dbReference type="ARBA" id="ARBA00022759"/>
    </source>
</evidence>
<evidence type="ECO:0000256" key="9">
    <source>
        <dbReference type="ARBA" id="ARBA00023172"/>
    </source>
</evidence>
<dbReference type="Proteomes" id="UP001235939">
    <property type="component" value="Chromosome 02"/>
</dbReference>
<keyword evidence="4" id="KW-0378">Hydrolase</keyword>
<evidence type="ECO:0000259" key="11">
    <source>
        <dbReference type="PROSITE" id="PS50994"/>
    </source>
</evidence>
<keyword evidence="2" id="KW-0479">Metal-binding</keyword>
<dbReference type="PROSITE" id="PS50994">
    <property type="entry name" value="INTEGRASE"/>
    <property type="match status" value="1"/>
</dbReference>
<feature type="region of interest" description="Disordered" evidence="10">
    <location>
        <begin position="271"/>
        <end position="307"/>
    </location>
</feature>
<feature type="compositionally biased region" description="Acidic residues" evidence="10">
    <location>
        <begin position="510"/>
        <end position="519"/>
    </location>
</feature>
<dbReference type="Pfam" id="PF00665">
    <property type="entry name" value="rve"/>
    <property type="match status" value="1"/>
</dbReference>
<keyword evidence="6" id="KW-0229">DNA integration</keyword>
<evidence type="ECO:0000256" key="8">
    <source>
        <dbReference type="ARBA" id="ARBA00022932"/>
    </source>
</evidence>
<dbReference type="InterPro" id="IPR057670">
    <property type="entry name" value="SH3_retrovirus"/>
</dbReference>
<evidence type="ECO:0000256" key="6">
    <source>
        <dbReference type="ARBA" id="ARBA00022908"/>
    </source>
</evidence>
<feature type="region of interest" description="Disordered" evidence="10">
    <location>
        <begin position="450"/>
        <end position="581"/>
    </location>
</feature>
<feature type="compositionally biased region" description="Basic and acidic residues" evidence="10">
    <location>
        <begin position="494"/>
        <end position="509"/>
    </location>
</feature>